<dbReference type="Proteomes" id="UP001586593">
    <property type="component" value="Unassembled WGS sequence"/>
</dbReference>
<organism evidence="2 3">
    <name type="scientific">Phialemonium thermophilum</name>
    <dbReference type="NCBI Taxonomy" id="223376"/>
    <lineage>
        <taxon>Eukaryota</taxon>
        <taxon>Fungi</taxon>
        <taxon>Dikarya</taxon>
        <taxon>Ascomycota</taxon>
        <taxon>Pezizomycotina</taxon>
        <taxon>Sordariomycetes</taxon>
        <taxon>Sordariomycetidae</taxon>
        <taxon>Cephalothecales</taxon>
        <taxon>Cephalothecaceae</taxon>
        <taxon>Phialemonium</taxon>
    </lineage>
</organism>
<reference evidence="2 3" key="1">
    <citation type="journal article" date="2024" name="Commun. Biol.">
        <title>Comparative genomic analysis of thermophilic fungi reveals convergent evolutionary adaptations and gene losses.</title>
        <authorList>
            <person name="Steindorff A.S."/>
            <person name="Aguilar-Pontes M.V."/>
            <person name="Robinson A.J."/>
            <person name="Andreopoulos B."/>
            <person name="LaButti K."/>
            <person name="Kuo A."/>
            <person name="Mondo S."/>
            <person name="Riley R."/>
            <person name="Otillar R."/>
            <person name="Haridas S."/>
            <person name="Lipzen A."/>
            <person name="Grimwood J."/>
            <person name="Schmutz J."/>
            <person name="Clum A."/>
            <person name="Reid I.D."/>
            <person name="Moisan M.C."/>
            <person name="Butler G."/>
            <person name="Nguyen T.T.M."/>
            <person name="Dewar K."/>
            <person name="Conant G."/>
            <person name="Drula E."/>
            <person name="Henrissat B."/>
            <person name="Hansel C."/>
            <person name="Singer S."/>
            <person name="Hutchinson M.I."/>
            <person name="de Vries R.P."/>
            <person name="Natvig D.O."/>
            <person name="Powell A.J."/>
            <person name="Tsang A."/>
            <person name="Grigoriev I.V."/>
        </authorList>
    </citation>
    <scope>NUCLEOTIDE SEQUENCE [LARGE SCALE GENOMIC DNA]</scope>
    <source>
        <strain evidence="2 3">ATCC 24622</strain>
    </source>
</reference>
<sequence>MVRTGIPWETHTHTPQDRPLAEGPVASETRRSILHWFILPWREHPSTRSLVVWHPSNGRQATLPLLPVHTVSLLPPEAIAEDGQGPGLECTPSQEPYWIGSRIPHGGWRAGTCQRETQNRWSSHECTYEYSTLVALTRKEEHQGKCSRIVKGGREVQPNGARHPSGYLPRPSNKNNDLSQTRQIGWIVPRTFRMAGEKQIFIYDMLRQSTERRERRVNSVPSLVSSLFLHADRLGRCWISVS</sequence>
<evidence type="ECO:0000313" key="3">
    <source>
        <dbReference type="Proteomes" id="UP001586593"/>
    </source>
</evidence>
<protein>
    <submittedName>
        <fullName evidence="2">Uncharacterized protein</fullName>
    </submittedName>
</protein>
<gene>
    <name evidence="2" type="ORF">VTK73DRAFT_1204</name>
</gene>
<keyword evidence="3" id="KW-1185">Reference proteome</keyword>
<evidence type="ECO:0000256" key="1">
    <source>
        <dbReference type="SAM" id="MobiDB-lite"/>
    </source>
</evidence>
<feature type="region of interest" description="Disordered" evidence="1">
    <location>
        <begin position="1"/>
        <end position="24"/>
    </location>
</feature>
<name>A0ABR3VTT0_9PEZI</name>
<evidence type="ECO:0000313" key="2">
    <source>
        <dbReference type="EMBL" id="KAL1845064.1"/>
    </source>
</evidence>
<feature type="region of interest" description="Disordered" evidence="1">
    <location>
        <begin position="151"/>
        <end position="180"/>
    </location>
</feature>
<accession>A0ABR3VTT0</accession>
<feature type="compositionally biased region" description="Basic and acidic residues" evidence="1">
    <location>
        <begin position="10"/>
        <end position="20"/>
    </location>
</feature>
<comment type="caution">
    <text evidence="2">The sequence shown here is derived from an EMBL/GenBank/DDBJ whole genome shotgun (WGS) entry which is preliminary data.</text>
</comment>
<dbReference type="EMBL" id="JAZHXJ010001291">
    <property type="protein sequence ID" value="KAL1845064.1"/>
    <property type="molecule type" value="Genomic_DNA"/>
</dbReference>
<proteinExistence type="predicted"/>